<keyword evidence="2" id="KW-0472">Membrane</keyword>
<comment type="caution">
    <text evidence="3">The sequence shown here is derived from an EMBL/GenBank/DDBJ whole genome shotgun (WGS) entry which is preliminary data.</text>
</comment>
<dbReference type="EMBL" id="JAXCGZ010000029">
    <property type="protein sequence ID" value="KAK7086984.1"/>
    <property type="molecule type" value="Genomic_DNA"/>
</dbReference>
<name>A0AAN9AHM0_HALRR</name>
<evidence type="ECO:0000313" key="3">
    <source>
        <dbReference type="EMBL" id="KAK7086984.1"/>
    </source>
</evidence>
<dbReference type="Proteomes" id="UP001381693">
    <property type="component" value="Unassembled WGS sequence"/>
</dbReference>
<feature type="compositionally biased region" description="Polar residues" evidence="1">
    <location>
        <begin position="241"/>
        <end position="264"/>
    </location>
</feature>
<feature type="region of interest" description="Disordered" evidence="1">
    <location>
        <begin position="186"/>
        <end position="287"/>
    </location>
</feature>
<sequence>MSSSCVPPKSSCVVHNPDPDGPEDDRGNDTDSECGSLCTCSSGSMTSIATSVSTSNPHHSRRLAGSSASLSQSLPHQHRPSSGNASETNGNPYFVVFVPPALVPGRRRNCGNCPCFGTLGKVLRAYILTACEFCPWVAGFVLIYYAFYWWGIGPGFTAFLFMMGSHALLRFLKARGEPDCTLRRLQESRNAEEENDDDNDGNNNDEGSSEEPPEEVVNESPPSYESAVGKPPPYDLFHHLTPTQPRSSPTQEVKKQNINNNILTVPTDYPLRKEPRDSIDLAEEDDDVFLPSYQDALRLSFRSEKESPPSPDNREES</sequence>
<feature type="compositionally biased region" description="Basic and acidic residues" evidence="1">
    <location>
        <begin position="270"/>
        <end position="279"/>
    </location>
</feature>
<evidence type="ECO:0000256" key="2">
    <source>
        <dbReference type="SAM" id="Phobius"/>
    </source>
</evidence>
<feature type="compositionally biased region" description="Acidic residues" evidence="1">
    <location>
        <begin position="207"/>
        <end position="217"/>
    </location>
</feature>
<keyword evidence="2" id="KW-0812">Transmembrane</keyword>
<organism evidence="3 4">
    <name type="scientific">Halocaridina rubra</name>
    <name type="common">Hawaiian red shrimp</name>
    <dbReference type="NCBI Taxonomy" id="373956"/>
    <lineage>
        <taxon>Eukaryota</taxon>
        <taxon>Metazoa</taxon>
        <taxon>Ecdysozoa</taxon>
        <taxon>Arthropoda</taxon>
        <taxon>Crustacea</taxon>
        <taxon>Multicrustacea</taxon>
        <taxon>Malacostraca</taxon>
        <taxon>Eumalacostraca</taxon>
        <taxon>Eucarida</taxon>
        <taxon>Decapoda</taxon>
        <taxon>Pleocyemata</taxon>
        <taxon>Caridea</taxon>
        <taxon>Atyoidea</taxon>
        <taxon>Atyidae</taxon>
        <taxon>Halocaridina</taxon>
    </lineage>
</organism>
<gene>
    <name evidence="3" type="ORF">SK128_006495</name>
</gene>
<feature type="region of interest" description="Disordered" evidence="1">
    <location>
        <begin position="1"/>
        <end position="33"/>
    </location>
</feature>
<evidence type="ECO:0000313" key="4">
    <source>
        <dbReference type="Proteomes" id="UP001381693"/>
    </source>
</evidence>
<evidence type="ECO:0000256" key="1">
    <source>
        <dbReference type="SAM" id="MobiDB-lite"/>
    </source>
</evidence>
<keyword evidence="4" id="KW-1185">Reference proteome</keyword>
<keyword evidence="2" id="KW-1133">Transmembrane helix</keyword>
<dbReference type="AlphaFoldDB" id="A0AAN9AHM0"/>
<reference evidence="3 4" key="1">
    <citation type="submission" date="2023-11" db="EMBL/GenBank/DDBJ databases">
        <title>Halocaridina rubra genome assembly.</title>
        <authorList>
            <person name="Smith C."/>
        </authorList>
    </citation>
    <scope>NUCLEOTIDE SEQUENCE [LARGE SCALE GENOMIC DNA]</scope>
    <source>
        <strain evidence="3">EP-1</strain>
        <tissue evidence="3">Whole</tissue>
    </source>
</reference>
<protein>
    <submittedName>
        <fullName evidence="3">Uncharacterized protein</fullName>
    </submittedName>
</protein>
<feature type="transmembrane region" description="Helical" evidence="2">
    <location>
        <begin position="125"/>
        <end position="146"/>
    </location>
</feature>
<feature type="compositionally biased region" description="Low complexity" evidence="1">
    <location>
        <begin position="1"/>
        <end position="14"/>
    </location>
</feature>
<accession>A0AAN9AHM0</accession>
<proteinExistence type="predicted"/>